<gene>
    <name evidence="1" type="ORF">DQ384_13850</name>
</gene>
<organism evidence="1 2">
    <name type="scientific">Sphaerisporangium album</name>
    <dbReference type="NCBI Taxonomy" id="509200"/>
    <lineage>
        <taxon>Bacteria</taxon>
        <taxon>Bacillati</taxon>
        <taxon>Actinomycetota</taxon>
        <taxon>Actinomycetes</taxon>
        <taxon>Streptosporangiales</taxon>
        <taxon>Streptosporangiaceae</taxon>
        <taxon>Sphaerisporangium</taxon>
    </lineage>
</organism>
<proteinExistence type="predicted"/>
<evidence type="ECO:0000313" key="1">
    <source>
        <dbReference type="EMBL" id="RCG31023.1"/>
    </source>
</evidence>
<dbReference type="Proteomes" id="UP000253094">
    <property type="component" value="Unassembled WGS sequence"/>
</dbReference>
<comment type="caution">
    <text evidence="1">The sequence shown here is derived from an EMBL/GenBank/DDBJ whole genome shotgun (WGS) entry which is preliminary data.</text>
</comment>
<evidence type="ECO:0008006" key="3">
    <source>
        <dbReference type="Google" id="ProtNLM"/>
    </source>
</evidence>
<sequence>MEQGFDMIHGALETSGSHLRVHGAEYASAVQGLLANREASWGDDGLMGPLVAAYSQCKDTALAAFTHMGTVISTTGDAMSAATGRVSYVEDELAGGLVRLDGEPDVTWT</sequence>
<reference evidence="1 2" key="1">
    <citation type="submission" date="2018-06" db="EMBL/GenBank/DDBJ databases">
        <title>Sphaerisporangium craniellae sp. nov., isolated from a marine sponge in the South China Sea.</title>
        <authorList>
            <person name="Li L."/>
        </authorList>
    </citation>
    <scope>NUCLEOTIDE SEQUENCE [LARGE SCALE GENOMIC DNA]</scope>
    <source>
        <strain evidence="1 2">CCTCC AA 208026</strain>
    </source>
</reference>
<name>A0A367FKV1_9ACTN</name>
<dbReference type="OrthoDB" id="3535849at2"/>
<evidence type="ECO:0000313" key="2">
    <source>
        <dbReference type="Proteomes" id="UP000253094"/>
    </source>
</evidence>
<dbReference type="AlphaFoldDB" id="A0A367FKV1"/>
<dbReference type="EMBL" id="QOIL01000006">
    <property type="protein sequence ID" value="RCG31023.1"/>
    <property type="molecule type" value="Genomic_DNA"/>
</dbReference>
<keyword evidence="2" id="KW-1185">Reference proteome</keyword>
<accession>A0A367FKV1</accession>
<dbReference type="RefSeq" id="WP_114029157.1">
    <property type="nucleotide sequence ID" value="NZ_QOIL01000006.1"/>
</dbReference>
<protein>
    <recommendedName>
        <fullName evidence="3">ESX-1 secretion-associated protein</fullName>
    </recommendedName>
</protein>